<protein>
    <submittedName>
        <fullName evidence="2">Uncharacterized protein</fullName>
    </submittedName>
</protein>
<keyword evidence="3" id="KW-1185">Reference proteome</keyword>
<dbReference type="EMBL" id="JANPWB010000010">
    <property type="protein sequence ID" value="KAJ1137489.1"/>
    <property type="molecule type" value="Genomic_DNA"/>
</dbReference>
<dbReference type="AlphaFoldDB" id="A0AAV7QB00"/>
<feature type="compositionally biased region" description="Basic and acidic residues" evidence="1">
    <location>
        <begin position="1"/>
        <end position="13"/>
    </location>
</feature>
<gene>
    <name evidence="2" type="ORF">NDU88_003887</name>
</gene>
<evidence type="ECO:0000313" key="2">
    <source>
        <dbReference type="EMBL" id="KAJ1137489.1"/>
    </source>
</evidence>
<feature type="region of interest" description="Disordered" evidence="1">
    <location>
        <begin position="1"/>
        <end position="43"/>
    </location>
</feature>
<comment type="caution">
    <text evidence="2">The sequence shown here is derived from an EMBL/GenBank/DDBJ whole genome shotgun (WGS) entry which is preliminary data.</text>
</comment>
<organism evidence="2 3">
    <name type="scientific">Pleurodeles waltl</name>
    <name type="common">Iberian ribbed newt</name>
    <dbReference type="NCBI Taxonomy" id="8319"/>
    <lineage>
        <taxon>Eukaryota</taxon>
        <taxon>Metazoa</taxon>
        <taxon>Chordata</taxon>
        <taxon>Craniata</taxon>
        <taxon>Vertebrata</taxon>
        <taxon>Euteleostomi</taxon>
        <taxon>Amphibia</taxon>
        <taxon>Batrachia</taxon>
        <taxon>Caudata</taxon>
        <taxon>Salamandroidea</taxon>
        <taxon>Salamandridae</taxon>
        <taxon>Pleurodelinae</taxon>
        <taxon>Pleurodeles</taxon>
    </lineage>
</organism>
<reference evidence="2" key="1">
    <citation type="journal article" date="2022" name="bioRxiv">
        <title>Sequencing and chromosome-scale assembly of the giantPleurodeles waltlgenome.</title>
        <authorList>
            <person name="Brown T."/>
            <person name="Elewa A."/>
            <person name="Iarovenko S."/>
            <person name="Subramanian E."/>
            <person name="Araus A.J."/>
            <person name="Petzold A."/>
            <person name="Susuki M."/>
            <person name="Suzuki K.-i.T."/>
            <person name="Hayashi T."/>
            <person name="Toyoda A."/>
            <person name="Oliveira C."/>
            <person name="Osipova E."/>
            <person name="Leigh N.D."/>
            <person name="Simon A."/>
            <person name="Yun M.H."/>
        </authorList>
    </citation>
    <scope>NUCLEOTIDE SEQUENCE</scope>
    <source>
        <strain evidence="2">20211129_DDA</strain>
        <tissue evidence="2">Liver</tissue>
    </source>
</reference>
<name>A0AAV7QB00_PLEWA</name>
<evidence type="ECO:0000313" key="3">
    <source>
        <dbReference type="Proteomes" id="UP001066276"/>
    </source>
</evidence>
<accession>A0AAV7QB00</accession>
<evidence type="ECO:0000256" key="1">
    <source>
        <dbReference type="SAM" id="MobiDB-lite"/>
    </source>
</evidence>
<proteinExistence type="predicted"/>
<sequence>MEEDAQKTTERHSVTPRGRLRTDDTGRKRTAGRLSVTESHRGYRVQETGCELERRVSVARKKGGVTPGEQDKVTPRKVDYKSNISKRAFADLFRVFDISKMGEKEPERHLP</sequence>
<dbReference type="Proteomes" id="UP001066276">
    <property type="component" value="Chromosome 6"/>
</dbReference>